<dbReference type="CDD" id="cd06170">
    <property type="entry name" value="LuxR_C_like"/>
    <property type="match status" value="1"/>
</dbReference>
<protein>
    <submittedName>
        <fullName evidence="5">Helix-turn-helix transcriptional regulator</fullName>
    </submittedName>
</protein>
<name>A0A4R5B146_9ACTN</name>
<dbReference type="PROSITE" id="PS50043">
    <property type="entry name" value="HTH_LUXR_2"/>
    <property type="match status" value="1"/>
</dbReference>
<dbReference type="Pfam" id="PF00196">
    <property type="entry name" value="GerE"/>
    <property type="match status" value="1"/>
</dbReference>
<dbReference type="InterPro" id="IPR036388">
    <property type="entry name" value="WH-like_DNA-bd_sf"/>
</dbReference>
<dbReference type="PROSITE" id="PS00622">
    <property type="entry name" value="HTH_LUXR_1"/>
    <property type="match status" value="1"/>
</dbReference>
<dbReference type="Proteomes" id="UP000294513">
    <property type="component" value="Unassembled WGS sequence"/>
</dbReference>
<dbReference type="PANTHER" id="PTHR44688">
    <property type="entry name" value="DNA-BINDING TRANSCRIPTIONAL ACTIVATOR DEVR_DOSR"/>
    <property type="match status" value="1"/>
</dbReference>
<evidence type="ECO:0000313" key="6">
    <source>
        <dbReference type="Proteomes" id="UP000294513"/>
    </source>
</evidence>
<organism evidence="5 6">
    <name type="scientific">Actinomadura rubrisoli</name>
    <dbReference type="NCBI Taxonomy" id="2530368"/>
    <lineage>
        <taxon>Bacteria</taxon>
        <taxon>Bacillati</taxon>
        <taxon>Actinomycetota</taxon>
        <taxon>Actinomycetes</taxon>
        <taxon>Streptosporangiales</taxon>
        <taxon>Thermomonosporaceae</taxon>
        <taxon>Actinomadura</taxon>
    </lineage>
</organism>
<sequence length="906" mass="98496">MQWEEARQASALGHCQVVLIDGPVGGGKTELLHTVTERVARQDAVVLTALGSAAGALVPCGVLSQLFRPVQAPPDSTETVSRMFDIVTSGWPRGATDEPVPLQVLFELSAHLLELTTRHPVIMLVDDVQHADPPSLHTLLFLMRRLRSARLLIALAEPEHGLRHNAIFRTELLRHPGFRRIRLEPLSPESVGLIMAEHLGTEPQDLREYHAMSGGNPLLTRALADDLSVAAGGGDPVCGEEAVAGGSFTQAVLACLHRGTASMLAVARTLAVFDDPCSPETLGQFLDLPPTITAQALNDLSSAGLIIGERLRHHTIRDAVLSDLTATERADLHRRAARLAHRLGDPVTRIAEHLVAAGHCDESWAVATLRAAAQTAIHDDQTKTTIKILELTLRADLTGKERLAVTMQLLRADWRLNPAASARHLAPLVQAFEDGLLQLHQTITLVKFLLWHGRLQETADILDALKPDDVTTPEAQAELALLECWLATTYPSLVGRLPLPAQNAPAVTGRLRTRIRAAELLAEVLSGRTGADLAHDAKQFLHQVPLEDSSLELIEAGLSTLTYLDRAGTAAALCDPLLKEAAKRAIPTWTALLSAKRAQIALRQGDPAGAARHARAALSFVSAEGWGMTAAAPLASLVLALTILGRQDEAGALLLNRPMTEIAQNSRFGLHYLHARGRHHLAVHRHHAALADFLNCGELMTRWDLDLPALIPWRSEAATVLLRLGDREQAARLAGEQLAKAGPEWSRCRGVSLRVLANASSVERRPPLLQEAITILGEHDDPLELAHACADLATAYQSLDDLDRSRQLLDRAVRLADECQARPLRDALKNQRSTQSEPFTEPCPTLSGAELRVATLAAEGRTNREISLALFITVSTVEQHLTRVYRKLKVRTRADLRRHLSTTSSC</sequence>
<keyword evidence="6" id="KW-1185">Reference proteome</keyword>
<dbReference type="OrthoDB" id="3178131at2"/>
<keyword evidence="1" id="KW-0805">Transcription regulation</keyword>
<dbReference type="InterPro" id="IPR011990">
    <property type="entry name" value="TPR-like_helical_dom_sf"/>
</dbReference>
<dbReference type="AlphaFoldDB" id="A0A4R5B146"/>
<keyword evidence="2" id="KW-0238">DNA-binding</keyword>
<evidence type="ECO:0000313" key="5">
    <source>
        <dbReference type="EMBL" id="TDD79748.1"/>
    </source>
</evidence>
<dbReference type="PANTHER" id="PTHR44688:SF16">
    <property type="entry name" value="DNA-BINDING TRANSCRIPTIONAL ACTIVATOR DEVR_DOSR"/>
    <property type="match status" value="1"/>
</dbReference>
<dbReference type="Gene3D" id="1.10.10.10">
    <property type="entry name" value="Winged helix-like DNA-binding domain superfamily/Winged helix DNA-binding domain"/>
    <property type="match status" value="1"/>
</dbReference>
<dbReference type="InterPro" id="IPR000792">
    <property type="entry name" value="Tscrpt_reg_LuxR_C"/>
</dbReference>
<dbReference type="EMBL" id="SMKU01000167">
    <property type="protein sequence ID" value="TDD79748.1"/>
    <property type="molecule type" value="Genomic_DNA"/>
</dbReference>
<proteinExistence type="predicted"/>
<dbReference type="GO" id="GO:0003677">
    <property type="term" value="F:DNA binding"/>
    <property type="evidence" value="ECO:0007669"/>
    <property type="project" value="UniProtKB-KW"/>
</dbReference>
<dbReference type="InterPro" id="IPR027417">
    <property type="entry name" value="P-loop_NTPase"/>
</dbReference>
<reference evidence="5 6" key="1">
    <citation type="submission" date="2019-03" db="EMBL/GenBank/DDBJ databases">
        <title>Draft genome sequences of novel Actinobacteria.</title>
        <authorList>
            <person name="Sahin N."/>
            <person name="Ay H."/>
            <person name="Saygin H."/>
        </authorList>
    </citation>
    <scope>NUCLEOTIDE SEQUENCE [LARGE SCALE GENOMIC DNA]</scope>
    <source>
        <strain evidence="5 6">H3C3</strain>
    </source>
</reference>
<evidence type="ECO:0000256" key="2">
    <source>
        <dbReference type="ARBA" id="ARBA00023125"/>
    </source>
</evidence>
<dbReference type="GO" id="GO:0006355">
    <property type="term" value="P:regulation of DNA-templated transcription"/>
    <property type="evidence" value="ECO:0007669"/>
    <property type="project" value="InterPro"/>
</dbReference>
<dbReference type="Pfam" id="PF13191">
    <property type="entry name" value="AAA_16"/>
    <property type="match status" value="1"/>
</dbReference>
<feature type="domain" description="HTH luxR-type" evidence="4">
    <location>
        <begin position="839"/>
        <end position="904"/>
    </location>
</feature>
<dbReference type="InterPro" id="IPR016032">
    <property type="entry name" value="Sig_transdc_resp-reg_C-effctor"/>
</dbReference>
<gene>
    <name evidence="5" type="ORF">E1298_27125</name>
</gene>
<dbReference type="SMART" id="SM00421">
    <property type="entry name" value="HTH_LUXR"/>
    <property type="match status" value="1"/>
</dbReference>
<evidence type="ECO:0000256" key="1">
    <source>
        <dbReference type="ARBA" id="ARBA00023015"/>
    </source>
</evidence>
<accession>A0A4R5B146</accession>
<dbReference type="SUPFAM" id="SSF46894">
    <property type="entry name" value="C-terminal effector domain of the bipartite response regulators"/>
    <property type="match status" value="1"/>
</dbReference>
<dbReference type="Gene3D" id="1.25.40.10">
    <property type="entry name" value="Tetratricopeptide repeat domain"/>
    <property type="match status" value="1"/>
</dbReference>
<dbReference type="SUPFAM" id="SSF48452">
    <property type="entry name" value="TPR-like"/>
    <property type="match status" value="1"/>
</dbReference>
<keyword evidence="3" id="KW-0804">Transcription</keyword>
<dbReference type="InterPro" id="IPR041664">
    <property type="entry name" value="AAA_16"/>
</dbReference>
<evidence type="ECO:0000256" key="3">
    <source>
        <dbReference type="ARBA" id="ARBA00023163"/>
    </source>
</evidence>
<dbReference type="SUPFAM" id="SSF52540">
    <property type="entry name" value="P-loop containing nucleoside triphosphate hydrolases"/>
    <property type="match status" value="1"/>
</dbReference>
<dbReference type="PRINTS" id="PR00038">
    <property type="entry name" value="HTHLUXR"/>
</dbReference>
<comment type="caution">
    <text evidence="5">The sequence shown here is derived from an EMBL/GenBank/DDBJ whole genome shotgun (WGS) entry which is preliminary data.</text>
</comment>
<evidence type="ECO:0000259" key="4">
    <source>
        <dbReference type="PROSITE" id="PS50043"/>
    </source>
</evidence>